<keyword evidence="1" id="KW-0812">Transmembrane</keyword>
<evidence type="ECO:0000256" key="1">
    <source>
        <dbReference type="SAM" id="Phobius"/>
    </source>
</evidence>
<organism evidence="2 3">
    <name type="scientific">Dactylosporangium roseum</name>
    <dbReference type="NCBI Taxonomy" id="47989"/>
    <lineage>
        <taxon>Bacteria</taxon>
        <taxon>Bacillati</taxon>
        <taxon>Actinomycetota</taxon>
        <taxon>Actinomycetes</taxon>
        <taxon>Micromonosporales</taxon>
        <taxon>Micromonosporaceae</taxon>
        <taxon>Dactylosporangium</taxon>
    </lineage>
</organism>
<dbReference type="RefSeq" id="WP_260729041.1">
    <property type="nucleotide sequence ID" value="NZ_BAAABS010000003.1"/>
</dbReference>
<accession>A0ABY5ZCN2</accession>
<keyword evidence="3" id="KW-1185">Reference proteome</keyword>
<keyword evidence="1" id="KW-0472">Membrane</keyword>
<gene>
    <name evidence="2" type="ORF">Drose_16155</name>
</gene>
<feature type="transmembrane region" description="Helical" evidence="1">
    <location>
        <begin position="58"/>
        <end position="81"/>
    </location>
</feature>
<protein>
    <submittedName>
        <fullName evidence="2">Uncharacterized protein</fullName>
    </submittedName>
</protein>
<sequence>MSTTPPQSRTGSPYAHLLHQIRGAGLLDRRTRYYIWKIAVTGLLFAAGWTAFGFIGDSWWVLIAAGFLAFVFTQLGFLARLRGGALPVTLR</sequence>
<name>A0ABY5ZCN2_9ACTN</name>
<evidence type="ECO:0000313" key="2">
    <source>
        <dbReference type="EMBL" id="UWZ39617.1"/>
    </source>
</evidence>
<dbReference type="Proteomes" id="UP001058271">
    <property type="component" value="Chromosome"/>
</dbReference>
<keyword evidence="1" id="KW-1133">Transmembrane helix</keyword>
<reference evidence="2" key="1">
    <citation type="submission" date="2021-04" db="EMBL/GenBank/DDBJ databases">
        <title>Biosynthetic gene clusters of Dactylosporangioum roseum.</title>
        <authorList>
            <person name="Hartkoorn R.C."/>
            <person name="Beaudoing E."/>
            <person name="Hot D."/>
            <person name="Moureu S."/>
        </authorList>
    </citation>
    <scope>NUCLEOTIDE SEQUENCE</scope>
    <source>
        <strain evidence="2">NRRL B-16295</strain>
    </source>
</reference>
<dbReference type="EMBL" id="CP073721">
    <property type="protein sequence ID" value="UWZ39617.1"/>
    <property type="molecule type" value="Genomic_DNA"/>
</dbReference>
<feature type="transmembrane region" description="Helical" evidence="1">
    <location>
        <begin position="34"/>
        <end position="52"/>
    </location>
</feature>
<proteinExistence type="predicted"/>
<evidence type="ECO:0000313" key="3">
    <source>
        <dbReference type="Proteomes" id="UP001058271"/>
    </source>
</evidence>